<dbReference type="AlphaFoldDB" id="A0A182Q209"/>
<dbReference type="VEuPathDB" id="VectorBase:AFAF001528"/>
<evidence type="ECO:0000313" key="1">
    <source>
        <dbReference type="EnsemblMetazoa" id="AFAF001528-PA"/>
    </source>
</evidence>
<dbReference type="EMBL" id="AXCN02000678">
    <property type="status" value="NOT_ANNOTATED_CDS"/>
    <property type="molecule type" value="Genomic_DNA"/>
</dbReference>
<evidence type="ECO:0000313" key="2">
    <source>
        <dbReference type="Proteomes" id="UP000075886"/>
    </source>
</evidence>
<reference evidence="2" key="1">
    <citation type="submission" date="2014-01" db="EMBL/GenBank/DDBJ databases">
        <title>The Genome Sequence of Anopheles farauti FAR1 (V2).</title>
        <authorList>
            <consortium name="The Broad Institute Genomics Platform"/>
            <person name="Neafsey D.E."/>
            <person name="Besansky N."/>
            <person name="Howell P."/>
            <person name="Walton C."/>
            <person name="Young S.K."/>
            <person name="Zeng Q."/>
            <person name="Gargeya S."/>
            <person name="Fitzgerald M."/>
            <person name="Haas B."/>
            <person name="Abouelleil A."/>
            <person name="Allen A.W."/>
            <person name="Alvarado L."/>
            <person name="Arachchi H.M."/>
            <person name="Berlin A.M."/>
            <person name="Chapman S.B."/>
            <person name="Gainer-Dewar J."/>
            <person name="Goldberg J."/>
            <person name="Griggs A."/>
            <person name="Gujja S."/>
            <person name="Hansen M."/>
            <person name="Howarth C."/>
            <person name="Imamovic A."/>
            <person name="Ireland A."/>
            <person name="Larimer J."/>
            <person name="McCowan C."/>
            <person name="Murphy C."/>
            <person name="Pearson M."/>
            <person name="Poon T.W."/>
            <person name="Priest M."/>
            <person name="Roberts A."/>
            <person name="Saif S."/>
            <person name="Shea T."/>
            <person name="Sisk P."/>
            <person name="Sykes S."/>
            <person name="Wortman J."/>
            <person name="Nusbaum C."/>
            <person name="Birren B."/>
        </authorList>
    </citation>
    <scope>NUCLEOTIDE SEQUENCE [LARGE SCALE GENOMIC DNA]</scope>
    <source>
        <strain evidence="2">FAR1</strain>
    </source>
</reference>
<reference evidence="1" key="2">
    <citation type="submission" date="2020-05" db="UniProtKB">
        <authorList>
            <consortium name="EnsemblMetazoa"/>
        </authorList>
    </citation>
    <scope>IDENTIFICATION</scope>
    <source>
        <strain evidence="1">FAR1</strain>
    </source>
</reference>
<name>A0A182Q209_9DIPT</name>
<dbReference type="Proteomes" id="UP000075886">
    <property type="component" value="Unassembled WGS sequence"/>
</dbReference>
<protein>
    <submittedName>
        <fullName evidence="1">Uncharacterized protein</fullName>
    </submittedName>
</protein>
<keyword evidence="2" id="KW-1185">Reference proteome</keyword>
<sequence length="124" mass="13754">MSSTSDKPPPDTSVRKPVPIGSFPSCAAVDRATKAPWKSVGVLFGMRCWVSHLQRDAHLGWILLLVGMVVVSHVATERPGPPERAVASANERFNEVLDRENLRTLISRQLPKQGRFFEEFDGSK</sequence>
<dbReference type="EnsemblMetazoa" id="AFAF001528-RA">
    <property type="protein sequence ID" value="AFAF001528-PA"/>
    <property type="gene ID" value="AFAF001528"/>
</dbReference>
<proteinExistence type="predicted"/>
<organism evidence="1 2">
    <name type="scientific">Anopheles farauti</name>
    <dbReference type="NCBI Taxonomy" id="69004"/>
    <lineage>
        <taxon>Eukaryota</taxon>
        <taxon>Metazoa</taxon>
        <taxon>Ecdysozoa</taxon>
        <taxon>Arthropoda</taxon>
        <taxon>Hexapoda</taxon>
        <taxon>Insecta</taxon>
        <taxon>Pterygota</taxon>
        <taxon>Neoptera</taxon>
        <taxon>Endopterygota</taxon>
        <taxon>Diptera</taxon>
        <taxon>Nematocera</taxon>
        <taxon>Culicoidea</taxon>
        <taxon>Culicidae</taxon>
        <taxon>Anophelinae</taxon>
        <taxon>Anopheles</taxon>
    </lineage>
</organism>
<accession>A0A182Q209</accession>